<dbReference type="Pfam" id="PF00496">
    <property type="entry name" value="SBP_bac_5"/>
    <property type="match status" value="1"/>
</dbReference>
<keyword evidence="6" id="KW-1185">Reference proteome</keyword>
<dbReference type="GO" id="GO:0015833">
    <property type="term" value="P:peptide transport"/>
    <property type="evidence" value="ECO:0007669"/>
    <property type="project" value="TreeGrafter"/>
</dbReference>
<dbReference type="InterPro" id="IPR039424">
    <property type="entry name" value="SBP_5"/>
</dbReference>
<dbReference type="PIRSF" id="PIRSF002741">
    <property type="entry name" value="MppA"/>
    <property type="match status" value="1"/>
</dbReference>
<dbReference type="InterPro" id="IPR030678">
    <property type="entry name" value="Peptide/Ni-bd"/>
</dbReference>
<keyword evidence="3" id="KW-0732">Signal</keyword>
<dbReference type="GO" id="GO:0043190">
    <property type="term" value="C:ATP-binding cassette (ABC) transporter complex"/>
    <property type="evidence" value="ECO:0007669"/>
    <property type="project" value="InterPro"/>
</dbReference>
<dbReference type="Gene3D" id="3.10.105.10">
    <property type="entry name" value="Dipeptide-binding Protein, Domain 3"/>
    <property type="match status" value="1"/>
</dbReference>
<dbReference type="AlphaFoldDB" id="A0A1E8EZU9"/>
<dbReference type="Proteomes" id="UP000175744">
    <property type="component" value="Unassembled WGS sequence"/>
</dbReference>
<organism evidence="5 6">
    <name type="scientific">Clostridium acetireducens DSM 10703</name>
    <dbReference type="NCBI Taxonomy" id="1121290"/>
    <lineage>
        <taxon>Bacteria</taxon>
        <taxon>Bacillati</taxon>
        <taxon>Bacillota</taxon>
        <taxon>Clostridia</taxon>
        <taxon>Eubacteriales</taxon>
        <taxon>Clostridiaceae</taxon>
        <taxon>Clostridium</taxon>
    </lineage>
</organism>
<reference evidence="5 6" key="1">
    <citation type="submission" date="2016-06" db="EMBL/GenBank/DDBJ databases">
        <title>Genome sequence of Clostridium acetireducens DSM 10703.</title>
        <authorList>
            <person name="Poehlein A."/>
            <person name="Fluechter S."/>
            <person name="Duerre P."/>
            <person name="Daniel R."/>
        </authorList>
    </citation>
    <scope>NUCLEOTIDE SEQUENCE [LARGE SCALE GENOMIC DNA]</scope>
    <source>
        <strain evidence="5 6">DSM 10703</strain>
    </source>
</reference>
<dbReference type="OrthoDB" id="403896at2"/>
<sequence length="511" mass="59917">MKKLICFILTITLILWNGCIEKKSDNLEEKTKREYIVYNIEDIPKDLIMLNSNNIRQKDLLIALFEGLVSTDEKGNIIPALAESWEINKDYTFYSFKIRENAYWSNGDKITSKDFKKLFDILLNNNKINNDFIINSREDSILEIKSIHPCTYLLDLLSEPVYRLRNIDNKLSNWKVKYNEIKYTGAFKIDSITNENEVILTKNNYYWGKNNVKSNKLKLSFIKGSENALANFKINNIDFFENIPLSEKESLTDSNNIKMFSSQIGECINFNLYKKGIVRDINFRKAISLSINRSQICSNVLKNTVESALAYVPYDIKDGLNGLFRKKNYFSEYGDVQKAKEYLNKSNYFKNREKIVLIYVKDLNNKRVCQHIKEYLKSNLNIDLELKEYDESEILDAIKNGDYDLIKTSYNGECNYPSSFLEKWTSYSNFNKYGYNNNKYDKLIEKANIESNKFTKKQLLQIAENTLMEDYVTIPLYFKKVVLCKKENINGLKVTKIGNIDFTNVYIKYIQ</sequence>
<keyword evidence="2" id="KW-0813">Transport</keyword>
<dbReference type="PANTHER" id="PTHR30290:SF9">
    <property type="entry name" value="OLIGOPEPTIDE-BINDING PROTEIN APPA"/>
    <property type="match status" value="1"/>
</dbReference>
<name>A0A1E8EZU9_9CLOT</name>
<evidence type="ECO:0000259" key="4">
    <source>
        <dbReference type="Pfam" id="PF00496"/>
    </source>
</evidence>
<gene>
    <name evidence="5" type="primary">dppE</name>
    <name evidence="5" type="ORF">CLOACE_11450</name>
</gene>
<evidence type="ECO:0000313" key="6">
    <source>
        <dbReference type="Proteomes" id="UP000175744"/>
    </source>
</evidence>
<evidence type="ECO:0000256" key="3">
    <source>
        <dbReference type="ARBA" id="ARBA00022729"/>
    </source>
</evidence>
<dbReference type="PANTHER" id="PTHR30290">
    <property type="entry name" value="PERIPLASMIC BINDING COMPONENT OF ABC TRANSPORTER"/>
    <property type="match status" value="1"/>
</dbReference>
<dbReference type="EMBL" id="LZFO01000013">
    <property type="protein sequence ID" value="OFI06246.1"/>
    <property type="molecule type" value="Genomic_DNA"/>
</dbReference>
<dbReference type="STRING" id="1121290.CLAOCE_11450"/>
<dbReference type="GO" id="GO:0042597">
    <property type="term" value="C:periplasmic space"/>
    <property type="evidence" value="ECO:0007669"/>
    <property type="project" value="UniProtKB-ARBA"/>
</dbReference>
<proteinExistence type="inferred from homology"/>
<dbReference type="SUPFAM" id="SSF53850">
    <property type="entry name" value="Periplasmic binding protein-like II"/>
    <property type="match status" value="1"/>
</dbReference>
<evidence type="ECO:0000313" key="5">
    <source>
        <dbReference type="EMBL" id="OFI06246.1"/>
    </source>
</evidence>
<accession>A0A1E8EZU9</accession>
<dbReference type="RefSeq" id="WP_070110115.1">
    <property type="nucleotide sequence ID" value="NZ_LZFO01000013.1"/>
</dbReference>
<dbReference type="Gene3D" id="3.40.190.10">
    <property type="entry name" value="Periplasmic binding protein-like II"/>
    <property type="match status" value="1"/>
</dbReference>
<dbReference type="CDD" id="cd08504">
    <property type="entry name" value="PBP2_OppA"/>
    <property type="match status" value="1"/>
</dbReference>
<feature type="domain" description="Solute-binding protein family 5" evidence="4">
    <location>
        <begin position="77"/>
        <end position="431"/>
    </location>
</feature>
<comment type="similarity">
    <text evidence="1">Belongs to the bacterial solute-binding protein 5 family.</text>
</comment>
<dbReference type="Gene3D" id="3.90.76.10">
    <property type="entry name" value="Dipeptide-binding Protein, Domain 1"/>
    <property type="match status" value="1"/>
</dbReference>
<protein>
    <submittedName>
        <fullName evidence="5">Dipeptide-binding protein DppE</fullName>
    </submittedName>
</protein>
<evidence type="ECO:0000256" key="1">
    <source>
        <dbReference type="ARBA" id="ARBA00005695"/>
    </source>
</evidence>
<evidence type="ECO:0000256" key="2">
    <source>
        <dbReference type="ARBA" id="ARBA00022448"/>
    </source>
</evidence>
<comment type="caution">
    <text evidence="5">The sequence shown here is derived from an EMBL/GenBank/DDBJ whole genome shotgun (WGS) entry which is preliminary data.</text>
</comment>
<dbReference type="InterPro" id="IPR000914">
    <property type="entry name" value="SBP_5_dom"/>
</dbReference>
<dbReference type="GO" id="GO:1904680">
    <property type="term" value="F:peptide transmembrane transporter activity"/>
    <property type="evidence" value="ECO:0007669"/>
    <property type="project" value="TreeGrafter"/>
</dbReference>